<gene>
    <name evidence="1" type="ORF">H7U12_00955</name>
</gene>
<comment type="caution">
    <text evidence="1">The sequence shown here is derived from an EMBL/GenBank/DDBJ whole genome shotgun (WGS) entry which is preliminary data.</text>
</comment>
<organism evidence="1 2">
    <name type="scientific">Rufibacter sediminis</name>
    <dbReference type="NCBI Taxonomy" id="2762756"/>
    <lineage>
        <taxon>Bacteria</taxon>
        <taxon>Pseudomonadati</taxon>
        <taxon>Bacteroidota</taxon>
        <taxon>Cytophagia</taxon>
        <taxon>Cytophagales</taxon>
        <taxon>Hymenobacteraceae</taxon>
        <taxon>Rufibacter</taxon>
    </lineage>
</organism>
<keyword evidence="2" id="KW-1185">Reference proteome</keyword>
<name>A0ABR6VLZ6_9BACT</name>
<accession>A0ABR6VLZ6</accession>
<sequence length="215" mass="23946">MMAPVGTPFPCPSCSTSLVFKTEFTLSQVCPSCRTIVRKAGVEGAVLQQASPMKEVLNIVQLGTTGMFQGEAFEVIGRIQYFFSEGYRNHWFVLFASGKTRWLGDWAGNYSLFQESNYTGLTSVLSAAIGDNLTLMDVALEVEIIDKVKSIYWEGEVPEQGLLEQGFTSLELFRTDGQMGLVHATSYGPPHAYLGWYVELKDLSLQGTRVHHEWL</sequence>
<reference evidence="1 2" key="1">
    <citation type="journal article" date="2019" name="Int. J. Syst. Evol. Microbiol.">
        <title>Rufibacter sediminis sp. nov., isolated from freshwater lake sediment.</title>
        <authorList>
            <person name="Qu J.H."/>
            <person name="Zhang L.J."/>
            <person name="Fu Y.H."/>
            <person name="Li H.F."/>
        </authorList>
    </citation>
    <scope>NUCLEOTIDE SEQUENCE [LARGE SCALE GENOMIC DNA]</scope>
    <source>
        <strain evidence="1 2">H-1</strain>
    </source>
</reference>
<dbReference type="Proteomes" id="UP000659698">
    <property type="component" value="Unassembled WGS sequence"/>
</dbReference>
<protein>
    <recommendedName>
        <fullName evidence="3">DUF4178 domain-containing protein</fullName>
    </recommendedName>
</protein>
<dbReference type="EMBL" id="JACOAF010000001">
    <property type="protein sequence ID" value="MBC3538227.1"/>
    <property type="molecule type" value="Genomic_DNA"/>
</dbReference>
<dbReference type="RefSeq" id="WP_186631455.1">
    <property type="nucleotide sequence ID" value="NZ_JACOAF010000001.1"/>
</dbReference>
<proteinExistence type="predicted"/>
<evidence type="ECO:0000313" key="1">
    <source>
        <dbReference type="EMBL" id="MBC3538227.1"/>
    </source>
</evidence>
<evidence type="ECO:0008006" key="3">
    <source>
        <dbReference type="Google" id="ProtNLM"/>
    </source>
</evidence>
<evidence type="ECO:0000313" key="2">
    <source>
        <dbReference type="Proteomes" id="UP000659698"/>
    </source>
</evidence>